<evidence type="ECO:0000259" key="4">
    <source>
        <dbReference type="Pfam" id="PF08840"/>
    </source>
</evidence>
<evidence type="ECO:0000259" key="3">
    <source>
        <dbReference type="Pfam" id="PF04775"/>
    </source>
</evidence>
<feature type="active site" description="Charge relay system" evidence="2">
    <location>
        <position position="302"/>
    </location>
</feature>
<dbReference type="OMA" id="IEKPYQR"/>
<feature type="active site" description="Charge relay system" evidence="2">
    <location>
        <position position="174"/>
    </location>
</feature>
<dbReference type="PIRSF" id="PIRSF016521">
    <property type="entry name" value="Acyl-CoA_hydro"/>
    <property type="match status" value="1"/>
</dbReference>
<dbReference type="KEGG" id="hazt:108672078"/>
<dbReference type="PANTHER" id="PTHR10824">
    <property type="entry name" value="ACYL-COENZYME A THIOESTERASE-RELATED"/>
    <property type="match status" value="1"/>
</dbReference>
<dbReference type="InterPro" id="IPR029058">
    <property type="entry name" value="AB_hydrolase_fold"/>
</dbReference>
<dbReference type="AlphaFoldDB" id="A0A8B7NNE0"/>
<gene>
    <name evidence="6" type="primary">LOC108672078</name>
</gene>
<evidence type="ECO:0000256" key="2">
    <source>
        <dbReference type="PIRSR" id="PIRSR016521-1"/>
    </source>
</evidence>
<proteinExistence type="inferred from homology"/>
<feature type="domain" description="Acyl-CoA thioester hydrolase/bile acid-CoA amino acid N-acetyltransferase" evidence="3">
    <location>
        <begin position="17"/>
        <end position="114"/>
    </location>
</feature>
<evidence type="ECO:0000256" key="1">
    <source>
        <dbReference type="ARBA" id="ARBA00006538"/>
    </source>
</evidence>
<dbReference type="Pfam" id="PF04775">
    <property type="entry name" value="Bile_Hydr_Trans"/>
    <property type="match status" value="1"/>
</dbReference>
<reference evidence="6" key="1">
    <citation type="submission" date="2025-08" db="UniProtKB">
        <authorList>
            <consortium name="RefSeq"/>
        </authorList>
    </citation>
    <scope>IDENTIFICATION</scope>
    <source>
        <tissue evidence="6">Whole organism</tissue>
    </source>
</reference>
<sequence>MTSSPELTVTPQSCLMDESVTVKVTGLEKDSVYTLHTTASDSNGVPFFTVATYKSNTAGEIDLTKTPALGGHFRGVLPMAPFAQLLPVEQKALFPRFSYSDVTKPVQFVLSLYQGPIAVQLATIGAEKSGLKPYEDLQESMQTGFDIAYFDEAVQYLLSRQEVLKVGVGVIGSSKGGDLTLSMATNIPQVKAAVVVNGAICSVGSTTKLKDGTEKPTLPMDIAKIMLRRDNVMDMYYLTPNPADYPDAIIPVEEAYGDILWLCSMADRAFNNEVFAELAVKRCTENGKPDKVKVLKYPGAGHLLEPPNIPFCEMALQEIMKIGTMWGGNADEHCAAQEDSWKQVIAFYNEKLR</sequence>
<dbReference type="GO" id="GO:0047617">
    <property type="term" value="F:fatty acyl-CoA hydrolase activity"/>
    <property type="evidence" value="ECO:0007669"/>
    <property type="project" value="TreeGrafter"/>
</dbReference>
<dbReference type="GO" id="GO:0006637">
    <property type="term" value="P:acyl-CoA metabolic process"/>
    <property type="evidence" value="ECO:0007669"/>
    <property type="project" value="InterPro"/>
</dbReference>
<comment type="similarity">
    <text evidence="1">Belongs to the C/M/P thioester hydrolase family.</text>
</comment>
<keyword evidence="5" id="KW-1185">Reference proteome</keyword>
<feature type="active site" description="Charge relay system" evidence="2">
    <location>
        <position position="267"/>
    </location>
</feature>
<feature type="domain" description="BAAT/Acyl-CoA thioester hydrolase C-terminal" evidence="4">
    <location>
        <begin position="146"/>
        <end position="352"/>
    </location>
</feature>
<dbReference type="RefSeq" id="XP_018015195.1">
    <property type="nucleotide sequence ID" value="XM_018159706.1"/>
</dbReference>
<name>A0A8B7NNE0_HYAAZ</name>
<dbReference type="InterPro" id="IPR014940">
    <property type="entry name" value="BAAT_C"/>
</dbReference>
<dbReference type="SUPFAM" id="SSF53474">
    <property type="entry name" value="alpha/beta-Hydrolases"/>
    <property type="match status" value="1"/>
</dbReference>
<accession>A0A8B7NNE0</accession>
<dbReference type="InterPro" id="IPR006862">
    <property type="entry name" value="Thio_Ohase/aa_AcTrfase"/>
</dbReference>
<evidence type="ECO:0000313" key="5">
    <source>
        <dbReference type="Proteomes" id="UP000694843"/>
    </source>
</evidence>
<protein>
    <submittedName>
        <fullName evidence="6">Acyl-coenzyme A thioesterase 3</fullName>
    </submittedName>
</protein>
<organism evidence="5 6">
    <name type="scientific">Hyalella azteca</name>
    <name type="common">Amphipod</name>
    <dbReference type="NCBI Taxonomy" id="294128"/>
    <lineage>
        <taxon>Eukaryota</taxon>
        <taxon>Metazoa</taxon>
        <taxon>Ecdysozoa</taxon>
        <taxon>Arthropoda</taxon>
        <taxon>Crustacea</taxon>
        <taxon>Multicrustacea</taxon>
        <taxon>Malacostraca</taxon>
        <taxon>Eumalacostraca</taxon>
        <taxon>Peracarida</taxon>
        <taxon>Amphipoda</taxon>
        <taxon>Senticaudata</taxon>
        <taxon>Talitrida</taxon>
        <taxon>Talitroidea</taxon>
        <taxon>Hyalellidae</taxon>
        <taxon>Hyalella</taxon>
    </lineage>
</organism>
<dbReference type="GeneID" id="108672078"/>
<dbReference type="Gene3D" id="3.40.50.1820">
    <property type="entry name" value="alpha/beta hydrolase"/>
    <property type="match status" value="1"/>
</dbReference>
<evidence type="ECO:0000313" key="6">
    <source>
        <dbReference type="RefSeq" id="XP_018015195.1"/>
    </source>
</evidence>
<dbReference type="InterPro" id="IPR016662">
    <property type="entry name" value="Acyl-CoA_thioEstase_long-chain"/>
</dbReference>
<dbReference type="GO" id="GO:0006631">
    <property type="term" value="P:fatty acid metabolic process"/>
    <property type="evidence" value="ECO:0007669"/>
    <property type="project" value="TreeGrafter"/>
</dbReference>
<dbReference type="Pfam" id="PF08840">
    <property type="entry name" value="BAAT_C"/>
    <property type="match status" value="1"/>
</dbReference>
<dbReference type="Gene3D" id="2.60.40.2240">
    <property type="entry name" value="Acyl-CoA thioester hydrolase/BAAT N-terminal domain"/>
    <property type="match status" value="1"/>
</dbReference>
<dbReference type="PANTHER" id="PTHR10824:SF4">
    <property type="entry name" value="ACYL-COENZYME A THIOESTERASE 1-LIKE"/>
    <property type="match status" value="1"/>
</dbReference>
<dbReference type="OrthoDB" id="6347013at2759"/>
<dbReference type="InterPro" id="IPR042490">
    <property type="entry name" value="Thio_Ohase/BAAT_N"/>
</dbReference>
<dbReference type="Proteomes" id="UP000694843">
    <property type="component" value="Unplaced"/>
</dbReference>